<evidence type="ECO:0000256" key="1">
    <source>
        <dbReference type="SAM" id="MobiDB-lite"/>
    </source>
</evidence>
<keyword evidence="3" id="KW-1185">Reference proteome</keyword>
<accession>A0A2G9RN22</accession>
<reference evidence="3" key="1">
    <citation type="journal article" date="2017" name="Nat. Commun.">
        <title>The North American bullfrog draft genome provides insight into hormonal regulation of long noncoding RNA.</title>
        <authorList>
            <person name="Hammond S.A."/>
            <person name="Warren R.L."/>
            <person name="Vandervalk B.P."/>
            <person name="Kucuk E."/>
            <person name="Khan H."/>
            <person name="Gibb E.A."/>
            <person name="Pandoh P."/>
            <person name="Kirk H."/>
            <person name="Zhao Y."/>
            <person name="Jones M."/>
            <person name="Mungall A.J."/>
            <person name="Coope R."/>
            <person name="Pleasance S."/>
            <person name="Moore R.A."/>
            <person name="Holt R.A."/>
            <person name="Round J.M."/>
            <person name="Ohora S."/>
            <person name="Walle B.V."/>
            <person name="Veldhoen N."/>
            <person name="Helbing C.C."/>
            <person name="Birol I."/>
        </authorList>
    </citation>
    <scope>NUCLEOTIDE SEQUENCE [LARGE SCALE GENOMIC DNA]</scope>
</reference>
<sequence length="89" mass="10579">MSAYHWEARRKQHVLDQRRAKLENATNTNVQPPGYSSNQVNNKENSKTKREKYCKHCTQGTYNPISTCDEEYSAKMKSRYDSVQYNQQW</sequence>
<proteinExistence type="predicted"/>
<organism evidence="2 3">
    <name type="scientific">Aquarana catesbeiana</name>
    <name type="common">American bullfrog</name>
    <name type="synonym">Rana catesbeiana</name>
    <dbReference type="NCBI Taxonomy" id="8400"/>
    <lineage>
        <taxon>Eukaryota</taxon>
        <taxon>Metazoa</taxon>
        <taxon>Chordata</taxon>
        <taxon>Craniata</taxon>
        <taxon>Vertebrata</taxon>
        <taxon>Euteleostomi</taxon>
        <taxon>Amphibia</taxon>
        <taxon>Batrachia</taxon>
        <taxon>Anura</taxon>
        <taxon>Neobatrachia</taxon>
        <taxon>Ranoidea</taxon>
        <taxon>Ranidae</taxon>
        <taxon>Aquarana</taxon>
    </lineage>
</organism>
<evidence type="ECO:0000313" key="3">
    <source>
        <dbReference type="Proteomes" id="UP000228934"/>
    </source>
</evidence>
<dbReference type="Proteomes" id="UP000228934">
    <property type="component" value="Unassembled WGS sequence"/>
</dbReference>
<gene>
    <name evidence="2" type="ORF">AB205_0018220</name>
</gene>
<protein>
    <submittedName>
        <fullName evidence="2">Uncharacterized protein</fullName>
    </submittedName>
</protein>
<evidence type="ECO:0000313" key="2">
    <source>
        <dbReference type="EMBL" id="PIO29155.1"/>
    </source>
</evidence>
<dbReference type="AlphaFoldDB" id="A0A2G9RN22"/>
<feature type="compositionally biased region" description="Polar residues" evidence="1">
    <location>
        <begin position="24"/>
        <end position="43"/>
    </location>
</feature>
<dbReference type="EMBL" id="KV935354">
    <property type="protein sequence ID" value="PIO29155.1"/>
    <property type="molecule type" value="Genomic_DNA"/>
</dbReference>
<name>A0A2G9RN22_AQUCT</name>
<feature type="region of interest" description="Disordered" evidence="1">
    <location>
        <begin position="23"/>
        <end position="47"/>
    </location>
</feature>
<dbReference type="OrthoDB" id="10023351at2759"/>